<protein>
    <submittedName>
        <fullName evidence="1">Uncharacterized protein</fullName>
    </submittedName>
</protein>
<dbReference type="AlphaFoldDB" id="A0A645B5K1"/>
<gene>
    <name evidence="1" type="ORF">SDC9_103831</name>
</gene>
<organism evidence="1">
    <name type="scientific">bioreactor metagenome</name>
    <dbReference type="NCBI Taxonomy" id="1076179"/>
    <lineage>
        <taxon>unclassified sequences</taxon>
        <taxon>metagenomes</taxon>
        <taxon>ecological metagenomes</taxon>
    </lineage>
</organism>
<proteinExistence type="predicted"/>
<reference evidence="1" key="1">
    <citation type="submission" date="2019-08" db="EMBL/GenBank/DDBJ databases">
        <authorList>
            <person name="Kucharzyk K."/>
            <person name="Murdoch R.W."/>
            <person name="Higgins S."/>
            <person name="Loffler F."/>
        </authorList>
    </citation>
    <scope>NUCLEOTIDE SEQUENCE</scope>
</reference>
<comment type="caution">
    <text evidence="1">The sequence shown here is derived from an EMBL/GenBank/DDBJ whole genome shotgun (WGS) entry which is preliminary data.</text>
</comment>
<evidence type="ECO:0000313" key="1">
    <source>
        <dbReference type="EMBL" id="MPM57014.1"/>
    </source>
</evidence>
<sequence length="76" mass="7919">MAPAVSCVMEYGTTPPLLTHPIVGLMPTRLLADDGERTELIVSVPIPTMPKSAAIAAPVPPEEPPGVLVRSYGLSV</sequence>
<dbReference type="EMBL" id="VSSQ01016049">
    <property type="protein sequence ID" value="MPM57014.1"/>
    <property type="molecule type" value="Genomic_DNA"/>
</dbReference>
<accession>A0A645B5K1</accession>
<name>A0A645B5K1_9ZZZZ</name>